<evidence type="ECO:0000313" key="7">
    <source>
        <dbReference type="Proteomes" id="UP000422569"/>
    </source>
</evidence>
<dbReference type="PANTHER" id="PTHR23546:SF1">
    <property type="entry name" value="MEMBRANE PROTEIN"/>
    <property type="match status" value="1"/>
</dbReference>
<feature type="transmembrane region" description="Helical" evidence="4">
    <location>
        <begin position="105"/>
        <end position="127"/>
    </location>
</feature>
<feature type="transmembrane region" description="Helical" evidence="4">
    <location>
        <begin position="254"/>
        <end position="276"/>
    </location>
</feature>
<keyword evidence="7" id="KW-1185">Reference proteome</keyword>
<keyword evidence="3 4" id="KW-0472">Membrane</keyword>
<dbReference type="GO" id="GO:0022857">
    <property type="term" value="F:transmembrane transporter activity"/>
    <property type="evidence" value="ECO:0007669"/>
    <property type="project" value="InterPro"/>
</dbReference>
<name>A0A6B8MEA2_9HYPH</name>
<evidence type="ECO:0000256" key="4">
    <source>
        <dbReference type="SAM" id="Phobius"/>
    </source>
</evidence>
<dbReference type="Gene3D" id="1.20.1250.20">
    <property type="entry name" value="MFS general substrate transporter like domains"/>
    <property type="match status" value="1"/>
</dbReference>
<sequence length="280" mass="28531">MPLGPLPGRDALPVLLGLAASAAGQSFLLVVLPPLGRRLGFSDIETGAILSVSALLLIVCAPIWGYVSERIGRRKVMLIALAGASLGPAAFSVIVGARIGETISAAFALILLFVSRSVQVVVSAGLLPAAQAYVADLTAPSRRAGGMGLIGAAFGGGVVLGATLAWKLGGKDAVFVFEMIAALVAVSFAGVFLLVREPGRREVKVSGNGLPSPLARIWPFLAITLLGVTAYAILQQVTALRLQDALGFSSQDSIARAGAALMATALAMVVVQGLALRVLA</sequence>
<feature type="transmembrane region" description="Helical" evidence="4">
    <location>
        <begin position="216"/>
        <end position="234"/>
    </location>
</feature>
<dbReference type="PROSITE" id="PS50850">
    <property type="entry name" value="MFS"/>
    <property type="match status" value="1"/>
</dbReference>
<feature type="transmembrane region" description="Helical" evidence="4">
    <location>
        <begin position="174"/>
        <end position="195"/>
    </location>
</feature>
<organism evidence="6 7">
    <name type="scientific">Methylocystis parvus</name>
    <dbReference type="NCBI Taxonomy" id="134"/>
    <lineage>
        <taxon>Bacteria</taxon>
        <taxon>Pseudomonadati</taxon>
        <taxon>Pseudomonadota</taxon>
        <taxon>Alphaproteobacteria</taxon>
        <taxon>Hyphomicrobiales</taxon>
        <taxon>Methylocystaceae</taxon>
        <taxon>Methylocystis</taxon>
    </lineage>
</organism>
<evidence type="ECO:0000259" key="5">
    <source>
        <dbReference type="PROSITE" id="PS50850"/>
    </source>
</evidence>
<dbReference type="InterPro" id="IPR036259">
    <property type="entry name" value="MFS_trans_sf"/>
</dbReference>
<keyword evidence="1 4" id="KW-0812">Transmembrane</keyword>
<evidence type="ECO:0000313" key="6">
    <source>
        <dbReference type="EMBL" id="QGN00063.1"/>
    </source>
</evidence>
<evidence type="ECO:0000256" key="2">
    <source>
        <dbReference type="ARBA" id="ARBA00022989"/>
    </source>
</evidence>
<accession>A0A6B8MEA2</accession>
<feature type="transmembrane region" description="Helical" evidence="4">
    <location>
        <begin position="79"/>
        <end position="99"/>
    </location>
</feature>
<feature type="domain" description="Major facilitator superfamily (MFS) profile" evidence="5">
    <location>
        <begin position="10"/>
        <end position="280"/>
    </location>
</feature>
<feature type="transmembrane region" description="Helical" evidence="4">
    <location>
        <begin position="47"/>
        <end position="67"/>
    </location>
</feature>
<dbReference type="AlphaFoldDB" id="A0A6B8MEA2"/>
<feature type="transmembrane region" description="Helical" evidence="4">
    <location>
        <begin position="12"/>
        <end position="35"/>
    </location>
</feature>
<reference evidence="6 7" key="1">
    <citation type="submission" date="2019-09" db="EMBL/GenBank/DDBJ databases">
        <title>Isolation and complete genome sequencing of Methylocystis species.</title>
        <authorList>
            <person name="Rumah B.L."/>
            <person name="Stead C.E."/>
            <person name="Stevens B.C."/>
            <person name="Minton N.P."/>
            <person name="Grosse-Honebrink A."/>
            <person name="Zhang Y."/>
        </authorList>
    </citation>
    <scope>NUCLEOTIDE SEQUENCE [LARGE SCALE GENOMIC DNA]</scope>
    <source>
        <strain evidence="6 7">BRCS2</strain>
        <plasmid evidence="6 7">unnamed2</plasmid>
    </source>
</reference>
<dbReference type="SUPFAM" id="SSF103473">
    <property type="entry name" value="MFS general substrate transporter"/>
    <property type="match status" value="1"/>
</dbReference>
<feature type="transmembrane region" description="Helical" evidence="4">
    <location>
        <begin position="148"/>
        <end position="168"/>
    </location>
</feature>
<dbReference type="InterPro" id="IPR011701">
    <property type="entry name" value="MFS"/>
</dbReference>
<dbReference type="PANTHER" id="PTHR23546">
    <property type="entry name" value="TRANSPORT PROTEIN"/>
    <property type="match status" value="1"/>
</dbReference>
<dbReference type="InterPro" id="IPR020846">
    <property type="entry name" value="MFS_dom"/>
</dbReference>
<keyword evidence="2 4" id="KW-1133">Transmembrane helix</keyword>
<gene>
    <name evidence="6" type="ORF">F7D14_20995</name>
</gene>
<proteinExistence type="predicted"/>
<keyword evidence="6" id="KW-0614">Plasmid</keyword>
<dbReference type="KEGG" id="mpar:F7D14_20995"/>
<dbReference type="Pfam" id="PF07690">
    <property type="entry name" value="MFS_1"/>
    <property type="match status" value="1"/>
</dbReference>
<evidence type="ECO:0000256" key="3">
    <source>
        <dbReference type="ARBA" id="ARBA00023136"/>
    </source>
</evidence>
<evidence type="ECO:0000256" key="1">
    <source>
        <dbReference type="ARBA" id="ARBA00022692"/>
    </source>
</evidence>
<geneLocation type="plasmid" evidence="6">
    <name>unnamed2</name>
</geneLocation>
<dbReference type="EMBL" id="CP044333">
    <property type="protein sequence ID" value="QGN00063.1"/>
    <property type="molecule type" value="Genomic_DNA"/>
</dbReference>
<dbReference type="Proteomes" id="UP000422569">
    <property type="component" value="Plasmid unnamed2"/>
</dbReference>
<protein>
    <submittedName>
        <fullName evidence="6">MFS transporter</fullName>
    </submittedName>
</protein>